<evidence type="ECO:0000256" key="6">
    <source>
        <dbReference type="ARBA" id="ARBA00023049"/>
    </source>
</evidence>
<dbReference type="Proteomes" id="UP000515856">
    <property type="component" value="Chromosome"/>
</dbReference>
<dbReference type="PANTHER" id="PTHR30471">
    <property type="entry name" value="DNA REPAIR PROTEIN RADC"/>
    <property type="match status" value="1"/>
</dbReference>
<dbReference type="AlphaFoldDB" id="A0A7G9GL67"/>
<dbReference type="Pfam" id="PF04002">
    <property type="entry name" value="RadC"/>
    <property type="match status" value="1"/>
</dbReference>
<dbReference type="SUPFAM" id="SSF102712">
    <property type="entry name" value="JAB1/MPN domain"/>
    <property type="match status" value="1"/>
</dbReference>
<accession>A0A7G9GL67</accession>
<dbReference type="PROSITE" id="PS50249">
    <property type="entry name" value="MPN"/>
    <property type="match status" value="1"/>
</dbReference>
<dbReference type="NCBIfam" id="NF000642">
    <property type="entry name" value="PRK00024.1"/>
    <property type="match status" value="1"/>
</dbReference>
<keyword evidence="4" id="KW-0378">Hydrolase</keyword>
<dbReference type="GO" id="GO:0008237">
    <property type="term" value="F:metallopeptidase activity"/>
    <property type="evidence" value="ECO:0007669"/>
    <property type="project" value="UniProtKB-KW"/>
</dbReference>
<evidence type="ECO:0000313" key="10">
    <source>
        <dbReference type="Proteomes" id="UP000515856"/>
    </source>
</evidence>
<gene>
    <name evidence="9" type="primary">radC</name>
    <name evidence="9" type="ORF">H9Q80_15040</name>
</gene>
<evidence type="ECO:0000256" key="2">
    <source>
        <dbReference type="ARBA" id="ARBA00022670"/>
    </source>
</evidence>
<evidence type="ECO:0000256" key="1">
    <source>
        <dbReference type="ARBA" id="ARBA00010243"/>
    </source>
</evidence>
<keyword evidence="6" id="KW-0482">Metalloprotease</keyword>
<evidence type="ECO:0000256" key="5">
    <source>
        <dbReference type="ARBA" id="ARBA00022833"/>
    </source>
</evidence>
<keyword evidence="10" id="KW-1185">Reference proteome</keyword>
<keyword evidence="2" id="KW-0645">Protease</keyword>
<proteinExistence type="inferred from homology"/>
<reference evidence="9 10" key="1">
    <citation type="submission" date="2020-08" db="EMBL/GenBank/DDBJ databases">
        <authorList>
            <person name="Liu C."/>
            <person name="Sun Q."/>
        </authorList>
    </citation>
    <scope>NUCLEOTIDE SEQUENCE [LARGE SCALE GENOMIC DNA]</scope>
    <source>
        <strain evidence="9 10">NSJ-61</strain>
    </source>
</reference>
<sequence>MKVKDMNKEQRPREHALQDGIEALNNRELVAILLRSGSKTRSALEVADEVLAKMEHLGELGVAQLNDLMEIDGIAQAKALELQAAFELGRRIAFDKVKQMHCINSPKDIVDWLNQQIGFMKQEHFLVLFLNHHNQIVSYRTMFKGSMTSASVHPREIYKEALASGCAKIICVHNHPSGNVEPSEADILLTEAIDACGKMTCIPLVDHIIVGKNSYTSLRQKQLID</sequence>
<evidence type="ECO:0000259" key="8">
    <source>
        <dbReference type="PROSITE" id="PS50249"/>
    </source>
</evidence>
<feature type="domain" description="MPN" evidence="8">
    <location>
        <begin position="102"/>
        <end position="224"/>
    </location>
</feature>
<organism evidence="9 10">
    <name type="scientific">[Eubacterium] hominis</name>
    <dbReference type="NCBI Taxonomy" id="2764325"/>
    <lineage>
        <taxon>Bacteria</taxon>
        <taxon>Bacillati</taxon>
        <taxon>Bacillota</taxon>
        <taxon>Erysipelotrichia</taxon>
        <taxon>Erysipelotrichales</taxon>
        <taxon>Erysipelotrichaceae</taxon>
        <taxon>Amedibacillus</taxon>
    </lineage>
</organism>
<dbReference type="NCBIfam" id="TIGR00608">
    <property type="entry name" value="radc"/>
    <property type="match status" value="1"/>
</dbReference>
<evidence type="ECO:0000256" key="4">
    <source>
        <dbReference type="ARBA" id="ARBA00022801"/>
    </source>
</evidence>
<dbReference type="RefSeq" id="WP_117452433.1">
    <property type="nucleotide sequence ID" value="NZ_CP060636.1"/>
</dbReference>
<evidence type="ECO:0000256" key="3">
    <source>
        <dbReference type="ARBA" id="ARBA00022723"/>
    </source>
</evidence>
<dbReference type="EMBL" id="CP060636">
    <property type="protein sequence ID" value="QNM11549.1"/>
    <property type="molecule type" value="Genomic_DNA"/>
</dbReference>
<dbReference type="GO" id="GO:0046872">
    <property type="term" value="F:metal ion binding"/>
    <property type="evidence" value="ECO:0007669"/>
    <property type="project" value="UniProtKB-KW"/>
</dbReference>
<dbReference type="CDD" id="cd08071">
    <property type="entry name" value="MPN_DUF2466"/>
    <property type="match status" value="1"/>
</dbReference>
<dbReference type="KEGG" id="ehn:H9Q80_15040"/>
<dbReference type="InterPro" id="IPR037518">
    <property type="entry name" value="MPN"/>
</dbReference>
<comment type="similarity">
    <text evidence="1 7">Belongs to the UPF0758 family.</text>
</comment>
<dbReference type="InterPro" id="IPR020891">
    <property type="entry name" value="UPF0758_CS"/>
</dbReference>
<keyword evidence="3" id="KW-0479">Metal-binding</keyword>
<dbReference type="InterPro" id="IPR025657">
    <property type="entry name" value="RadC_JAB"/>
</dbReference>
<evidence type="ECO:0000313" key="9">
    <source>
        <dbReference type="EMBL" id="QNM11549.1"/>
    </source>
</evidence>
<dbReference type="Gene3D" id="3.40.140.10">
    <property type="entry name" value="Cytidine Deaminase, domain 2"/>
    <property type="match status" value="1"/>
</dbReference>
<dbReference type="Pfam" id="PF20582">
    <property type="entry name" value="UPF0758_N"/>
    <property type="match status" value="1"/>
</dbReference>
<keyword evidence="5" id="KW-0862">Zinc</keyword>
<evidence type="ECO:0000256" key="7">
    <source>
        <dbReference type="RuleBase" id="RU003797"/>
    </source>
</evidence>
<dbReference type="PANTHER" id="PTHR30471:SF3">
    <property type="entry name" value="UPF0758 PROTEIN YEES-RELATED"/>
    <property type="match status" value="1"/>
</dbReference>
<protein>
    <submittedName>
        <fullName evidence="9">DNA repair protein RadC</fullName>
    </submittedName>
</protein>
<name>A0A7G9GL67_9FIRM</name>
<dbReference type="InterPro" id="IPR046778">
    <property type="entry name" value="UPF0758_N"/>
</dbReference>
<dbReference type="InterPro" id="IPR001405">
    <property type="entry name" value="UPF0758"/>
</dbReference>
<dbReference type="GO" id="GO:0006508">
    <property type="term" value="P:proteolysis"/>
    <property type="evidence" value="ECO:0007669"/>
    <property type="project" value="UniProtKB-KW"/>
</dbReference>
<dbReference type="PROSITE" id="PS01302">
    <property type="entry name" value="UPF0758"/>
    <property type="match status" value="1"/>
</dbReference>